<accession>A0ACC2X8H1</accession>
<organism evidence="1 2">
    <name type="scientific">Naganishia onofrii</name>
    <dbReference type="NCBI Taxonomy" id="1851511"/>
    <lineage>
        <taxon>Eukaryota</taxon>
        <taxon>Fungi</taxon>
        <taxon>Dikarya</taxon>
        <taxon>Basidiomycota</taxon>
        <taxon>Agaricomycotina</taxon>
        <taxon>Tremellomycetes</taxon>
        <taxon>Filobasidiales</taxon>
        <taxon>Filobasidiaceae</taxon>
        <taxon>Naganishia</taxon>
    </lineage>
</organism>
<protein>
    <submittedName>
        <fullName evidence="1">Uncharacterized protein</fullName>
    </submittedName>
</protein>
<name>A0ACC2X8H1_9TREE</name>
<sequence>MRVSTTAIDPPRPTQSTPTSTAVAGSQATSTQATVEETDDVDEGTERTVWNVIEDEIVARSPLDARNKGMARDTGFRASIWQKAADETTARIDRIGGPKIWKLEV</sequence>
<dbReference type="EMBL" id="JASBWV010000021">
    <property type="protein sequence ID" value="KAJ9120355.1"/>
    <property type="molecule type" value="Genomic_DNA"/>
</dbReference>
<keyword evidence="2" id="KW-1185">Reference proteome</keyword>
<proteinExistence type="predicted"/>
<evidence type="ECO:0000313" key="2">
    <source>
        <dbReference type="Proteomes" id="UP001234202"/>
    </source>
</evidence>
<reference evidence="1" key="1">
    <citation type="submission" date="2023-04" db="EMBL/GenBank/DDBJ databases">
        <title>Draft Genome sequencing of Naganishia species isolated from polar environments using Oxford Nanopore Technology.</title>
        <authorList>
            <person name="Leo P."/>
            <person name="Venkateswaran K."/>
        </authorList>
    </citation>
    <scope>NUCLEOTIDE SEQUENCE</scope>
    <source>
        <strain evidence="1">DBVPG 5303</strain>
    </source>
</reference>
<comment type="caution">
    <text evidence="1">The sequence shown here is derived from an EMBL/GenBank/DDBJ whole genome shotgun (WGS) entry which is preliminary data.</text>
</comment>
<evidence type="ECO:0000313" key="1">
    <source>
        <dbReference type="EMBL" id="KAJ9120355.1"/>
    </source>
</evidence>
<dbReference type="Proteomes" id="UP001234202">
    <property type="component" value="Unassembled WGS sequence"/>
</dbReference>
<gene>
    <name evidence="1" type="ORF">QFC24_005309</name>
</gene>